<sequence length="772" mass="87014">MIKKITVLTAAIMLLIAETTAQTEMYQWKTYTTYDTPGQITEARNTVYFTCDGYLYAYGKSDNSLTEPTRDNALTDSDIKQIEYNYEKDLLVIAYQNSNIDIIAGGRIYNIPYIKEAVMTTSKTINNINIIPETDEIYISTDFGVVIINSKKYEIKNSFILGRKILDAAYYDGRYYISDSEQSIRECSDEEIPYKYENWKPSELNHIAKKIVICDGTIWTVSSTSITRYIPGVTNEKVEYGDFDTIKRNPQNEIYAYHAGKISIYNSNGTKKGETDLNDYTDDIPTDISNNNRTETYWAISREGIKSYKTADGTVTLTANIPIKDKPAVAIPYTIATQGKSLYCIPTGVNIDSEDQTFTANIARMNNYKWENILCDDIPSENNPITGKFGLTSDVAIAPYDESTIYVGTWFDGLYRFKNGSFDAVWNYTNSPITGIYDNFVNMIGALAFDADNNLWMTNYGNDFGLLAMKSDGTFVTFANSDLIDKKYFTQILIPKQSNTKWIVYGNSSGFIYAHNHNGTLENQSDDTYRKFTSFTDQDNRSIDGTQFYCAAEDLSGRIWIGTDRGPILLNRPDNFRSSNFSCYVIKIPRNDGTNTADLLLNAEVIRAIEPDDAGNIWLGTETGAYLVSEDGQTTIYHFTTENSVLPSNKIYDIKIKHDTGEVFFATEKGLVSFRAEAAEAKENYDSVYAFPNPVRPEYTGVITITGLEFNSLVKITDTTGNLIYQNYSQGGQMVWDGNRPDGQRVKSGVYYVWMSNSSNKDGKVAKIVVIN</sequence>
<gene>
    <name evidence="3" type="ORF">IAC54_08435</name>
</gene>
<proteinExistence type="predicted"/>
<evidence type="ECO:0000256" key="1">
    <source>
        <dbReference type="SAM" id="SignalP"/>
    </source>
</evidence>
<dbReference type="InterPro" id="IPR011110">
    <property type="entry name" value="Reg_prop"/>
</dbReference>
<name>A0A9D9E4D7_9BACT</name>
<comment type="caution">
    <text evidence="3">The sequence shown here is derived from an EMBL/GenBank/DDBJ whole genome shotgun (WGS) entry which is preliminary data.</text>
</comment>
<dbReference type="EMBL" id="JADIMW010000084">
    <property type="protein sequence ID" value="MBO8438903.1"/>
    <property type="molecule type" value="Genomic_DNA"/>
</dbReference>
<feature type="domain" description="PorZ N-terminal beta-propeller" evidence="2">
    <location>
        <begin position="47"/>
        <end position="199"/>
    </location>
</feature>
<evidence type="ECO:0000313" key="3">
    <source>
        <dbReference type="EMBL" id="MBO8438903.1"/>
    </source>
</evidence>
<accession>A0A9D9E4D7</accession>
<dbReference type="Proteomes" id="UP000823636">
    <property type="component" value="Unassembled WGS sequence"/>
</dbReference>
<keyword evidence="1" id="KW-0732">Signal</keyword>
<dbReference type="Gene3D" id="2.130.10.10">
    <property type="entry name" value="YVTN repeat-like/Quinoprotein amine dehydrogenase"/>
    <property type="match status" value="1"/>
</dbReference>
<feature type="signal peptide" evidence="1">
    <location>
        <begin position="1"/>
        <end position="23"/>
    </location>
</feature>
<organism evidence="3 4">
    <name type="scientific">Candidatus Caccoplasma merdipullorum</name>
    <dbReference type="NCBI Taxonomy" id="2840718"/>
    <lineage>
        <taxon>Bacteria</taxon>
        <taxon>Pseudomonadati</taxon>
        <taxon>Bacteroidota</taxon>
        <taxon>Bacteroidia</taxon>
        <taxon>Bacteroidales</taxon>
        <taxon>Bacteroidaceae</taxon>
        <taxon>Bacteroidaceae incertae sedis</taxon>
        <taxon>Candidatus Caccoplasma</taxon>
    </lineage>
</organism>
<protein>
    <recommendedName>
        <fullName evidence="2">PorZ N-terminal beta-propeller domain-containing protein</fullName>
    </recommendedName>
</protein>
<evidence type="ECO:0000259" key="2">
    <source>
        <dbReference type="Pfam" id="PF21544"/>
    </source>
</evidence>
<dbReference type="InterPro" id="IPR048954">
    <property type="entry name" value="PorZ_N"/>
</dbReference>
<dbReference type="Pfam" id="PF21544">
    <property type="entry name" value="PorZ_N_b_propeller"/>
    <property type="match status" value="1"/>
</dbReference>
<evidence type="ECO:0000313" key="4">
    <source>
        <dbReference type="Proteomes" id="UP000823636"/>
    </source>
</evidence>
<feature type="chain" id="PRO_5039110654" description="PorZ N-terminal beta-propeller domain-containing protein" evidence="1">
    <location>
        <begin position="24"/>
        <end position="772"/>
    </location>
</feature>
<dbReference type="InterPro" id="IPR015943">
    <property type="entry name" value="WD40/YVTN_repeat-like_dom_sf"/>
</dbReference>
<reference evidence="3" key="2">
    <citation type="journal article" date="2021" name="PeerJ">
        <title>Extensive microbial diversity within the chicken gut microbiome revealed by metagenomics and culture.</title>
        <authorList>
            <person name="Gilroy R."/>
            <person name="Ravi A."/>
            <person name="Getino M."/>
            <person name="Pursley I."/>
            <person name="Horton D.L."/>
            <person name="Alikhan N.F."/>
            <person name="Baker D."/>
            <person name="Gharbi K."/>
            <person name="Hall N."/>
            <person name="Watson M."/>
            <person name="Adriaenssens E.M."/>
            <person name="Foster-Nyarko E."/>
            <person name="Jarju S."/>
            <person name="Secka A."/>
            <person name="Antonio M."/>
            <person name="Oren A."/>
            <person name="Chaudhuri R.R."/>
            <person name="La Ragione R."/>
            <person name="Hildebrand F."/>
            <person name="Pallen M.J."/>
        </authorList>
    </citation>
    <scope>NUCLEOTIDE SEQUENCE</scope>
    <source>
        <strain evidence="3">G3-4614</strain>
    </source>
</reference>
<dbReference type="Pfam" id="PF07494">
    <property type="entry name" value="Reg_prop"/>
    <property type="match status" value="1"/>
</dbReference>
<reference evidence="3" key="1">
    <citation type="submission" date="2020-10" db="EMBL/GenBank/DDBJ databases">
        <authorList>
            <person name="Gilroy R."/>
        </authorList>
    </citation>
    <scope>NUCLEOTIDE SEQUENCE</scope>
    <source>
        <strain evidence="3">G3-4614</strain>
    </source>
</reference>
<dbReference type="AlphaFoldDB" id="A0A9D9E4D7"/>
<dbReference type="SUPFAM" id="SSF101898">
    <property type="entry name" value="NHL repeat"/>
    <property type="match status" value="1"/>
</dbReference>